<dbReference type="SFLD" id="SFLDS00001">
    <property type="entry name" value="Enolase"/>
    <property type="match status" value="1"/>
</dbReference>
<evidence type="ECO:0000313" key="5">
    <source>
        <dbReference type="EMBL" id="GFO57722.1"/>
    </source>
</evidence>
<dbReference type="Gene3D" id="3.30.390.10">
    <property type="entry name" value="Enolase-like, N-terminal domain"/>
    <property type="match status" value="1"/>
</dbReference>
<dbReference type="InterPro" id="IPR046945">
    <property type="entry name" value="RHMD-like"/>
</dbReference>
<dbReference type="SUPFAM" id="SSF51604">
    <property type="entry name" value="Enolase C-terminal domain-like"/>
    <property type="match status" value="1"/>
</dbReference>
<evidence type="ECO:0000313" key="6">
    <source>
        <dbReference type="Proteomes" id="UP000556026"/>
    </source>
</evidence>
<keyword evidence="2" id="KW-0479">Metal-binding</keyword>
<dbReference type="SUPFAM" id="SSF54826">
    <property type="entry name" value="Enolase N-terminal domain-like"/>
    <property type="match status" value="1"/>
</dbReference>
<dbReference type="GO" id="GO:0009063">
    <property type="term" value="P:amino acid catabolic process"/>
    <property type="evidence" value="ECO:0007669"/>
    <property type="project" value="InterPro"/>
</dbReference>
<dbReference type="InterPro" id="IPR013342">
    <property type="entry name" value="Mandelate_racemase_C"/>
</dbReference>
<dbReference type="InterPro" id="IPR029065">
    <property type="entry name" value="Enolase_C-like"/>
</dbReference>
<dbReference type="SFLD" id="SFLDG00179">
    <property type="entry name" value="mandelate_racemase"/>
    <property type="match status" value="1"/>
</dbReference>
<dbReference type="EMBL" id="BLXX01000001">
    <property type="protein sequence ID" value="GFO57722.1"/>
    <property type="molecule type" value="Genomic_DNA"/>
</dbReference>
<dbReference type="InterPro" id="IPR013341">
    <property type="entry name" value="Mandelate_racemase_N_dom"/>
</dbReference>
<dbReference type="InterPro" id="IPR018110">
    <property type="entry name" value="Mandel_Rmase/mucon_lact_enz_CS"/>
</dbReference>
<evidence type="ECO:0000256" key="1">
    <source>
        <dbReference type="ARBA" id="ARBA00001946"/>
    </source>
</evidence>
<dbReference type="InterPro" id="IPR029017">
    <property type="entry name" value="Enolase-like_N"/>
</dbReference>
<sequence length="391" mass="42332">MAAEAAGQWAVAEHVRVKRCCEMKPHVTVERVEVRVFRIPAEAPESDGTFRWEATTLVVVQILSAGERGIGYSYATPAAGALICLSLAPVLEGMSPFDTSACWKLLVAALRNLGASGIGMLAVSALDTALWDLKAKLLGVSLLDLLGAARAAIPIYGSGGFTSYSIDELQRQLGGWAGQGIPRVKMKVGRDPGADPERVAQARQAIGGRTELYVDANGGYSVKQALGLAERYAVLGVSWFEEPVPHQDFAGLCLLRERVPAAMEVVSGEYGFELDYYHRLLQAGSVDVVQADATRCGITGFLQVAALCAAYRLPLSSHCAPSLHLPLCCAVESARHLEYFHDHVRIEQHLFEGTREPVGGELAPDRGRPGLGLSLREEVARRYQTENFCWR</sequence>
<protein>
    <submittedName>
        <fullName evidence="5">Mandelate racemase</fullName>
    </submittedName>
</protein>
<evidence type="ECO:0000256" key="3">
    <source>
        <dbReference type="ARBA" id="ARBA00022842"/>
    </source>
</evidence>
<keyword evidence="3" id="KW-0460">Magnesium</keyword>
<dbReference type="SMART" id="SM00922">
    <property type="entry name" value="MR_MLE"/>
    <property type="match status" value="1"/>
</dbReference>
<dbReference type="GO" id="GO:0016052">
    <property type="term" value="P:carbohydrate catabolic process"/>
    <property type="evidence" value="ECO:0007669"/>
    <property type="project" value="TreeGrafter"/>
</dbReference>
<evidence type="ECO:0000256" key="2">
    <source>
        <dbReference type="ARBA" id="ARBA00022723"/>
    </source>
</evidence>
<dbReference type="AlphaFoldDB" id="A0A6V8MCN2"/>
<dbReference type="PANTHER" id="PTHR13794:SF58">
    <property type="entry name" value="MITOCHONDRIAL ENOLASE SUPERFAMILY MEMBER 1"/>
    <property type="match status" value="1"/>
</dbReference>
<dbReference type="GO" id="GO:0016836">
    <property type="term" value="F:hydro-lyase activity"/>
    <property type="evidence" value="ECO:0007669"/>
    <property type="project" value="TreeGrafter"/>
</dbReference>
<organism evidence="5 6">
    <name type="scientific">Geomonas silvestris</name>
    <dbReference type="NCBI Taxonomy" id="2740184"/>
    <lineage>
        <taxon>Bacteria</taxon>
        <taxon>Pseudomonadati</taxon>
        <taxon>Thermodesulfobacteriota</taxon>
        <taxon>Desulfuromonadia</taxon>
        <taxon>Geobacterales</taxon>
        <taxon>Geobacteraceae</taxon>
        <taxon>Geomonas</taxon>
    </lineage>
</organism>
<dbReference type="PANTHER" id="PTHR13794">
    <property type="entry name" value="ENOLASE SUPERFAMILY, MANDELATE RACEMASE"/>
    <property type="match status" value="1"/>
</dbReference>
<dbReference type="Pfam" id="PF13378">
    <property type="entry name" value="MR_MLE_C"/>
    <property type="match status" value="1"/>
</dbReference>
<reference evidence="6" key="1">
    <citation type="submission" date="2020-06" db="EMBL/GenBank/DDBJ databases">
        <title>Draft genomic sequence of Geomonas sp. Red330.</title>
        <authorList>
            <person name="Itoh H."/>
            <person name="Zhenxing X."/>
            <person name="Ushijima N."/>
            <person name="Masuda Y."/>
            <person name="Shiratori Y."/>
            <person name="Senoo K."/>
        </authorList>
    </citation>
    <scope>NUCLEOTIDE SEQUENCE [LARGE SCALE GENOMIC DNA]</scope>
    <source>
        <strain evidence="6">Red330</strain>
    </source>
</reference>
<dbReference type="GO" id="GO:0000287">
    <property type="term" value="F:magnesium ion binding"/>
    <property type="evidence" value="ECO:0007669"/>
    <property type="project" value="TreeGrafter"/>
</dbReference>
<evidence type="ECO:0000259" key="4">
    <source>
        <dbReference type="SMART" id="SM00922"/>
    </source>
</evidence>
<gene>
    <name evidence="5" type="ORF">GMST_00470</name>
</gene>
<proteinExistence type="predicted"/>
<keyword evidence="6" id="KW-1185">Reference proteome</keyword>
<dbReference type="Pfam" id="PF02746">
    <property type="entry name" value="MR_MLE_N"/>
    <property type="match status" value="1"/>
</dbReference>
<comment type="cofactor">
    <cofactor evidence="1">
        <name>Mg(2+)</name>
        <dbReference type="ChEBI" id="CHEBI:18420"/>
    </cofactor>
</comment>
<dbReference type="InterPro" id="IPR036849">
    <property type="entry name" value="Enolase-like_C_sf"/>
</dbReference>
<dbReference type="Gene3D" id="3.20.20.120">
    <property type="entry name" value="Enolase-like C-terminal domain"/>
    <property type="match status" value="1"/>
</dbReference>
<accession>A0A6V8MCN2</accession>
<comment type="caution">
    <text evidence="5">The sequence shown here is derived from an EMBL/GenBank/DDBJ whole genome shotgun (WGS) entry which is preliminary data.</text>
</comment>
<dbReference type="PROSITE" id="PS00908">
    <property type="entry name" value="MR_MLE_1"/>
    <property type="match status" value="1"/>
</dbReference>
<name>A0A6V8MCN2_9BACT</name>
<feature type="domain" description="Mandelate racemase/muconate lactonizing enzyme C-terminal" evidence="4">
    <location>
        <begin position="166"/>
        <end position="262"/>
    </location>
</feature>
<dbReference type="Proteomes" id="UP000556026">
    <property type="component" value="Unassembled WGS sequence"/>
</dbReference>